<evidence type="ECO:0000256" key="4">
    <source>
        <dbReference type="ARBA" id="ARBA00022837"/>
    </source>
</evidence>
<evidence type="ECO:0000256" key="5">
    <source>
        <dbReference type="RuleBase" id="RU361184"/>
    </source>
</evidence>
<evidence type="ECO:0000259" key="6">
    <source>
        <dbReference type="PROSITE" id="PS50222"/>
    </source>
</evidence>
<keyword evidence="3" id="KW-0677">Repeat</keyword>
<accession>A0AAV6GY72</accession>
<evidence type="ECO:0000313" key="7">
    <source>
        <dbReference type="EMBL" id="KAG5280083.1"/>
    </source>
</evidence>
<dbReference type="InterPro" id="IPR001751">
    <property type="entry name" value="S100/CaBP7/8-like_CS"/>
</dbReference>
<dbReference type="Proteomes" id="UP000823561">
    <property type="component" value="Chromosome 6"/>
</dbReference>
<dbReference type="PROSITE" id="PS50222">
    <property type="entry name" value="EF_HAND_2"/>
    <property type="match status" value="1"/>
</dbReference>
<dbReference type="InterPro" id="IPR002048">
    <property type="entry name" value="EF_hand_dom"/>
</dbReference>
<dbReference type="GO" id="GO:0046914">
    <property type="term" value="F:transition metal ion binding"/>
    <property type="evidence" value="ECO:0007669"/>
    <property type="project" value="InterPro"/>
</dbReference>
<dbReference type="AlphaFoldDB" id="A0AAV6GY72"/>
<comment type="similarity">
    <text evidence="1 5">Belongs to the S-100 family.</text>
</comment>
<dbReference type="GO" id="GO:0005509">
    <property type="term" value="F:calcium ion binding"/>
    <property type="evidence" value="ECO:0007669"/>
    <property type="project" value="InterPro"/>
</dbReference>
<sequence length="85" mass="9225">MNLQTAMMTIIGVFRKNAGQDKTLNKAELKTLLEAEFQGLLGNAKDKNVIDELFKELDQDGNGSVDFTEFVTMVAALSVAINGMG</sequence>
<gene>
    <name evidence="7" type="ORF">AALO_G00084750</name>
</gene>
<dbReference type="GO" id="GO:0048306">
    <property type="term" value="F:calcium-dependent protein binding"/>
    <property type="evidence" value="ECO:0007669"/>
    <property type="project" value="TreeGrafter"/>
</dbReference>
<protein>
    <recommendedName>
        <fullName evidence="5">Protein S100</fullName>
    </recommendedName>
    <alternativeName>
        <fullName evidence="5">S100 calcium-binding protein</fullName>
    </alternativeName>
</protein>
<keyword evidence="4 5" id="KW-0106">Calcium</keyword>
<dbReference type="EMBL" id="JADWDJ010000006">
    <property type="protein sequence ID" value="KAG5280083.1"/>
    <property type="molecule type" value="Genomic_DNA"/>
</dbReference>
<dbReference type="InterPro" id="IPR034325">
    <property type="entry name" value="S-100_dom"/>
</dbReference>
<dbReference type="SMART" id="SM00054">
    <property type="entry name" value="EFh"/>
    <property type="match status" value="1"/>
</dbReference>
<organism evidence="7 8">
    <name type="scientific">Alosa alosa</name>
    <name type="common">allis shad</name>
    <dbReference type="NCBI Taxonomy" id="278164"/>
    <lineage>
        <taxon>Eukaryota</taxon>
        <taxon>Metazoa</taxon>
        <taxon>Chordata</taxon>
        <taxon>Craniata</taxon>
        <taxon>Vertebrata</taxon>
        <taxon>Euteleostomi</taxon>
        <taxon>Actinopterygii</taxon>
        <taxon>Neopterygii</taxon>
        <taxon>Teleostei</taxon>
        <taxon>Clupei</taxon>
        <taxon>Clupeiformes</taxon>
        <taxon>Clupeoidei</taxon>
        <taxon>Clupeidae</taxon>
        <taxon>Alosa</taxon>
    </lineage>
</organism>
<dbReference type="InterPro" id="IPR018247">
    <property type="entry name" value="EF_Hand_1_Ca_BS"/>
</dbReference>
<dbReference type="CDD" id="cd00213">
    <property type="entry name" value="S-100"/>
    <property type="match status" value="1"/>
</dbReference>
<dbReference type="PROSITE" id="PS00303">
    <property type="entry name" value="S100_CABP"/>
    <property type="match status" value="1"/>
</dbReference>
<feature type="domain" description="EF-hand" evidence="6">
    <location>
        <begin position="45"/>
        <end position="80"/>
    </location>
</feature>
<dbReference type="PROSITE" id="PS00018">
    <property type="entry name" value="EF_HAND_1"/>
    <property type="match status" value="1"/>
</dbReference>
<evidence type="ECO:0000313" key="8">
    <source>
        <dbReference type="Proteomes" id="UP000823561"/>
    </source>
</evidence>
<evidence type="ECO:0000256" key="3">
    <source>
        <dbReference type="ARBA" id="ARBA00022737"/>
    </source>
</evidence>
<proteinExistence type="inferred from homology"/>
<dbReference type="SMART" id="SM01394">
    <property type="entry name" value="S_100"/>
    <property type="match status" value="1"/>
</dbReference>
<evidence type="ECO:0000256" key="1">
    <source>
        <dbReference type="ARBA" id="ARBA00007323"/>
    </source>
</evidence>
<name>A0AAV6GY72_9TELE</name>
<dbReference type="Pfam" id="PF01023">
    <property type="entry name" value="S_100"/>
    <property type="match status" value="1"/>
</dbReference>
<evidence type="ECO:0000256" key="2">
    <source>
        <dbReference type="ARBA" id="ARBA00022723"/>
    </source>
</evidence>
<reference evidence="7" key="1">
    <citation type="submission" date="2020-10" db="EMBL/GenBank/DDBJ databases">
        <title>Chromosome-scale genome assembly of the Allis shad, Alosa alosa.</title>
        <authorList>
            <person name="Margot Z."/>
            <person name="Christophe K."/>
            <person name="Cabau C."/>
            <person name="Louis A."/>
            <person name="Berthelot C."/>
            <person name="Parey E."/>
            <person name="Roest Crollius H."/>
            <person name="Montfort J."/>
            <person name="Robinson-Rechavi M."/>
            <person name="Bucao C."/>
            <person name="Bouchez O."/>
            <person name="Gislard M."/>
            <person name="Lluch J."/>
            <person name="Milhes M."/>
            <person name="Lampietro C."/>
            <person name="Lopez Roques C."/>
            <person name="Donnadieu C."/>
            <person name="Braasch I."/>
            <person name="Desvignes T."/>
            <person name="Postlethwait J."/>
            <person name="Bobe J."/>
            <person name="Guiguen Y."/>
        </authorList>
    </citation>
    <scope>NUCLEOTIDE SEQUENCE</scope>
    <source>
        <strain evidence="7">M-15738</strain>
        <tissue evidence="7">Blood</tissue>
    </source>
</reference>
<keyword evidence="2 5" id="KW-0479">Metal-binding</keyword>
<dbReference type="Pfam" id="PF00036">
    <property type="entry name" value="EF-hand_1"/>
    <property type="match status" value="1"/>
</dbReference>
<dbReference type="Gene3D" id="1.10.238.10">
    <property type="entry name" value="EF-hand"/>
    <property type="match status" value="1"/>
</dbReference>
<comment type="caution">
    <text evidence="7">The sequence shown here is derived from an EMBL/GenBank/DDBJ whole genome shotgun (WGS) entry which is preliminary data.</text>
</comment>
<dbReference type="PANTHER" id="PTHR11639">
    <property type="entry name" value="S100 CALCIUM-BINDING PROTEIN"/>
    <property type="match status" value="1"/>
</dbReference>
<dbReference type="SUPFAM" id="SSF47473">
    <property type="entry name" value="EF-hand"/>
    <property type="match status" value="1"/>
</dbReference>
<keyword evidence="8" id="KW-1185">Reference proteome</keyword>
<dbReference type="PANTHER" id="PTHR11639:SF134">
    <property type="entry name" value="PROTEIN S100-A1-RELATED"/>
    <property type="match status" value="1"/>
</dbReference>
<dbReference type="InterPro" id="IPR011992">
    <property type="entry name" value="EF-hand-dom_pair"/>
</dbReference>
<dbReference type="InterPro" id="IPR013787">
    <property type="entry name" value="S100_Ca-bd_sub"/>
</dbReference>